<dbReference type="Gene3D" id="3.40.50.720">
    <property type="entry name" value="NAD(P)-binding Rossmann-like Domain"/>
    <property type="match status" value="1"/>
</dbReference>
<dbReference type="EMBL" id="CP010429">
    <property type="protein sequence ID" value="AKD56879.1"/>
    <property type="molecule type" value="Genomic_DNA"/>
</dbReference>
<keyword evidence="2" id="KW-0560">Oxidoreductase</keyword>
<dbReference type="AlphaFoldDB" id="A0A0E3ZYB4"/>
<dbReference type="STRING" id="1379870.SD10_20180"/>
<dbReference type="OrthoDB" id="597510at2"/>
<dbReference type="Pfam" id="PF00106">
    <property type="entry name" value="adh_short"/>
    <property type="match status" value="1"/>
</dbReference>
<comment type="similarity">
    <text evidence="1 3">Belongs to the short-chain dehydrogenases/reductases (SDR) family.</text>
</comment>
<evidence type="ECO:0000313" key="4">
    <source>
        <dbReference type="EMBL" id="AKD56879.1"/>
    </source>
</evidence>
<dbReference type="PANTHER" id="PTHR24320:SF148">
    <property type="entry name" value="NAD(P)-BINDING ROSSMANN-FOLD SUPERFAMILY PROTEIN"/>
    <property type="match status" value="1"/>
</dbReference>
<dbReference type="PRINTS" id="PR00081">
    <property type="entry name" value="GDHRDH"/>
</dbReference>
<reference evidence="4 5" key="1">
    <citation type="journal article" date="2014" name="Curr. Microbiol.">
        <title>Spirosoma radiotolerans sp. nov., a gamma-radiation-resistant bacterium isolated from gamma ray-irradiated soil.</title>
        <authorList>
            <person name="Lee J.J."/>
            <person name="Srinivasan S."/>
            <person name="Lim S."/>
            <person name="Joe M."/>
            <person name="Im S."/>
            <person name="Bae S.I."/>
            <person name="Park K.R."/>
            <person name="Han J.H."/>
            <person name="Park S.H."/>
            <person name="Joo B.M."/>
            <person name="Park S.J."/>
            <person name="Kim M.K."/>
        </authorList>
    </citation>
    <scope>NUCLEOTIDE SEQUENCE [LARGE SCALE GENOMIC DNA]</scope>
    <source>
        <strain evidence="4 5">DG5A</strain>
    </source>
</reference>
<name>A0A0E3ZYB4_9BACT</name>
<organism evidence="4 5">
    <name type="scientific">Spirosoma radiotolerans</name>
    <dbReference type="NCBI Taxonomy" id="1379870"/>
    <lineage>
        <taxon>Bacteria</taxon>
        <taxon>Pseudomonadati</taxon>
        <taxon>Bacteroidota</taxon>
        <taxon>Cytophagia</taxon>
        <taxon>Cytophagales</taxon>
        <taxon>Cytophagaceae</taxon>
        <taxon>Spirosoma</taxon>
    </lineage>
</organism>
<protein>
    <submittedName>
        <fullName evidence="4">Short-chain dehydrogenase</fullName>
    </submittedName>
</protein>
<accession>A0A0E3ZYB4</accession>
<sequence length="280" mass="30124">MKTALITGANVGIGLATAKALARKGFNLILLCRNKAKGEEAVNVLQRINSAITVDLLLADLTDADSVRRAAEQVKRTHQTLDVLINNAGYSPDRIEFVDNVEKSFYANHIGHFILTYHLLDLLKASGEARIINLSSAAYGLGNASRFFQRDPKLSILSAYGDGKLANILFTKELANRYADSGITAYSVHPGVVNSGFGSNFTGGISLLMSLARPFMRTPERGAETSVYLATAPLAVLSKTDGKSGGSGGFFADAKPKSVKHNDLTNKRAADLWNKSMEFV</sequence>
<dbReference type="HOGENOM" id="CLU_010194_44_5_10"/>
<dbReference type="PATRIC" id="fig|1379870.5.peg.4348"/>
<gene>
    <name evidence="4" type="ORF">SD10_20180</name>
</gene>
<dbReference type="InterPro" id="IPR036291">
    <property type="entry name" value="NAD(P)-bd_dom_sf"/>
</dbReference>
<dbReference type="PANTHER" id="PTHR24320">
    <property type="entry name" value="RETINOL DEHYDROGENASE"/>
    <property type="match status" value="1"/>
</dbReference>
<dbReference type="Proteomes" id="UP000033054">
    <property type="component" value="Chromosome"/>
</dbReference>
<dbReference type="KEGG" id="srd:SD10_20180"/>
<evidence type="ECO:0000256" key="3">
    <source>
        <dbReference type="RuleBase" id="RU000363"/>
    </source>
</evidence>
<keyword evidence="5" id="KW-1185">Reference proteome</keyword>
<dbReference type="SUPFAM" id="SSF51735">
    <property type="entry name" value="NAD(P)-binding Rossmann-fold domains"/>
    <property type="match status" value="1"/>
</dbReference>
<dbReference type="RefSeq" id="WP_046576275.1">
    <property type="nucleotide sequence ID" value="NZ_CP010429.1"/>
</dbReference>
<evidence type="ECO:0000256" key="2">
    <source>
        <dbReference type="ARBA" id="ARBA00023002"/>
    </source>
</evidence>
<evidence type="ECO:0000313" key="5">
    <source>
        <dbReference type="Proteomes" id="UP000033054"/>
    </source>
</evidence>
<dbReference type="GO" id="GO:0016491">
    <property type="term" value="F:oxidoreductase activity"/>
    <property type="evidence" value="ECO:0007669"/>
    <property type="project" value="UniProtKB-KW"/>
</dbReference>
<dbReference type="InterPro" id="IPR002347">
    <property type="entry name" value="SDR_fam"/>
</dbReference>
<proteinExistence type="inferred from homology"/>
<dbReference type="PRINTS" id="PR00080">
    <property type="entry name" value="SDRFAMILY"/>
</dbReference>
<evidence type="ECO:0000256" key="1">
    <source>
        <dbReference type="ARBA" id="ARBA00006484"/>
    </source>
</evidence>